<evidence type="ECO:0000256" key="1">
    <source>
        <dbReference type="ARBA" id="ARBA00006484"/>
    </source>
</evidence>
<dbReference type="PANTHER" id="PTHR43639:SF1">
    <property type="entry name" value="SHORT-CHAIN DEHYDROGENASE_REDUCTASE FAMILY PROTEIN"/>
    <property type="match status" value="1"/>
</dbReference>
<dbReference type="EC" id="1.1.1.119" evidence="4"/>
<feature type="region of interest" description="Disordered" evidence="3">
    <location>
        <begin position="1"/>
        <end position="28"/>
    </location>
</feature>
<proteinExistence type="inferred from homology"/>
<dbReference type="InterPro" id="IPR036291">
    <property type="entry name" value="NAD(P)-bd_dom_sf"/>
</dbReference>
<comment type="similarity">
    <text evidence="1">Belongs to the short-chain dehydrogenases/reductases (SDR) family.</text>
</comment>
<dbReference type="PRINTS" id="PR00081">
    <property type="entry name" value="GDHRDH"/>
</dbReference>
<evidence type="ECO:0000256" key="3">
    <source>
        <dbReference type="SAM" id="MobiDB-lite"/>
    </source>
</evidence>
<dbReference type="Pfam" id="PF13561">
    <property type="entry name" value="adh_short_C2"/>
    <property type="match status" value="1"/>
</dbReference>
<dbReference type="FunFam" id="3.40.50.720:FF:000084">
    <property type="entry name" value="Short-chain dehydrogenase reductase"/>
    <property type="match status" value="1"/>
</dbReference>
<organism evidence="4 5">
    <name type="scientific">Capillimicrobium parvum</name>
    <dbReference type="NCBI Taxonomy" id="2884022"/>
    <lineage>
        <taxon>Bacteria</taxon>
        <taxon>Bacillati</taxon>
        <taxon>Actinomycetota</taxon>
        <taxon>Thermoleophilia</taxon>
        <taxon>Solirubrobacterales</taxon>
        <taxon>Capillimicrobiaceae</taxon>
        <taxon>Capillimicrobium</taxon>
    </lineage>
</organism>
<evidence type="ECO:0000313" key="5">
    <source>
        <dbReference type="Proteomes" id="UP001162834"/>
    </source>
</evidence>
<accession>A0A9E6Y0H8</accession>
<dbReference type="Gene3D" id="3.40.50.720">
    <property type="entry name" value="NAD(P)-binding Rossmann-like Domain"/>
    <property type="match status" value="1"/>
</dbReference>
<keyword evidence="5" id="KW-1185">Reference proteome</keyword>
<dbReference type="PRINTS" id="PR00080">
    <property type="entry name" value="SDRFAMILY"/>
</dbReference>
<reference evidence="4" key="1">
    <citation type="journal article" date="2022" name="Int. J. Syst. Evol. Microbiol.">
        <title>Pseudomonas aegrilactucae sp. nov. and Pseudomonas morbosilactucae sp. nov., pathogens causing bacterial rot of lettuce in Japan.</title>
        <authorList>
            <person name="Sawada H."/>
            <person name="Fujikawa T."/>
            <person name="Satou M."/>
        </authorList>
    </citation>
    <scope>NUCLEOTIDE SEQUENCE</scope>
    <source>
        <strain evidence="4">0166_1</strain>
    </source>
</reference>
<dbReference type="NCBIfam" id="NF005559">
    <property type="entry name" value="PRK07231.1"/>
    <property type="match status" value="1"/>
</dbReference>
<name>A0A9E6Y0H8_9ACTN</name>
<keyword evidence="2 4" id="KW-0560">Oxidoreductase</keyword>
<gene>
    <name evidence="4" type="ORF">DSM104329_03591</name>
</gene>
<dbReference type="GO" id="GO:0047935">
    <property type="term" value="F:glucose 1-dehydrogenase (NADP+) activity"/>
    <property type="evidence" value="ECO:0007669"/>
    <property type="project" value="UniProtKB-EC"/>
</dbReference>
<evidence type="ECO:0000256" key="2">
    <source>
        <dbReference type="ARBA" id="ARBA00023002"/>
    </source>
</evidence>
<dbReference type="InterPro" id="IPR002347">
    <property type="entry name" value="SDR_fam"/>
</dbReference>
<evidence type="ECO:0000313" key="4">
    <source>
        <dbReference type="EMBL" id="UGS37176.1"/>
    </source>
</evidence>
<dbReference type="Proteomes" id="UP001162834">
    <property type="component" value="Chromosome"/>
</dbReference>
<protein>
    <submittedName>
        <fullName evidence="4">Glucose 1-dehydrogenase</fullName>
        <ecNumber evidence="4">1.1.1.119</ecNumber>
    </submittedName>
</protein>
<dbReference type="PROSITE" id="PS00061">
    <property type="entry name" value="ADH_SHORT"/>
    <property type="match status" value="1"/>
</dbReference>
<dbReference type="EMBL" id="CP087164">
    <property type="protein sequence ID" value="UGS37176.1"/>
    <property type="molecule type" value="Genomic_DNA"/>
</dbReference>
<dbReference type="SUPFAM" id="SSF51735">
    <property type="entry name" value="NAD(P)-binding Rossmann-fold domains"/>
    <property type="match status" value="1"/>
</dbReference>
<dbReference type="KEGG" id="sbae:DSM104329_03591"/>
<dbReference type="InterPro" id="IPR020904">
    <property type="entry name" value="Sc_DH/Rdtase_CS"/>
</dbReference>
<sequence length="294" mass="31013">MNPRIGEEPVSQTAPTGDPRPRRVGMSGLKGKNLLVTGGSSGIGQAIAVRFAELGANVAINYLTTLDEAAGTEDQVHACVRNVRQHGVRDVLVQGDVSREDDAVRMVGDATERLGGLDILVNNAGIQISRPSDELGSADFDKVLAVNLRGAFLCAREAIKGFLADEKPGVVINVSSVHQIIPKPNYLGYSVSKGGMQNLTRTLALEYGGRGIRVNGVGPGATITPINRAWVDDPVKAEMVTSHIPLGRAGSADEMAGVCAFLASDDAAYITGQTIFVDGGLTLYADFREPWSSE</sequence>
<dbReference type="AlphaFoldDB" id="A0A9E6Y0H8"/>
<dbReference type="PANTHER" id="PTHR43639">
    <property type="entry name" value="OXIDOREDUCTASE, SHORT-CHAIN DEHYDROGENASE/REDUCTASE FAMILY (AFU_ORTHOLOGUE AFUA_5G02870)"/>
    <property type="match status" value="1"/>
</dbReference>